<dbReference type="Pfam" id="PF03781">
    <property type="entry name" value="FGE-sulfatase"/>
    <property type="match status" value="1"/>
</dbReference>
<dbReference type="PANTHER" id="PTHR23150">
    <property type="entry name" value="SULFATASE MODIFYING FACTOR 1, 2"/>
    <property type="match status" value="1"/>
</dbReference>
<dbReference type="InterPro" id="IPR005532">
    <property type="entry name" value="SUMF_dom"/>
</dbReference>
<dbReference type="Proteomes" id="UP000615026">
    <property type="component" value="Unassembled WGS sequence"/>
</dbReference>
<feature type="domain" description="Sulfatase-modifying factor enzyme-like" evidence="1">
    <location>
        <begin position="31"/>
        <end position="260"/>
    </location>
</feature>
<gene>
    <name evidence="2" type="ORF">IQ260_01300</name>
</gene>
<evidence type="ECO:0000313" key="3">
    <source>
        <dbReference type="Proteomes" id="UP000615026"/>
    </source>
</evidence>
<sequence>MSTSNLTLHRYKRTGKGYNEALGNGVELALMLIPAGEFMMGAAEDETDSRDDERPLHLVKVPQFLMGRYPVTQAQWKAVAEYEQVERKLDPDPSRFKGDNRPVEQVSWYEAVEFCKRLSSRTGREYGLPSEAEWEYACRAETETPFHFGKIITVEVANFFSSDSKREYKGETTPIDYFGIANAFGLCDMHGNVLEWCQDQWHDNYEQAPTDGSAWLSSDESASSVLRGGSWYHSPGYCRSASRSYYAPVNRHFSIGFRVVCHAP</sequence>
<evidence type="ECO:0000259" key="1">
    <source>
        <dbReference type="Pfam" id="PF03781"/>
    </source>
</evidence>
<accession>A0A928X1I2</accession>
<dbReference type="GO" id="GO:0120147">
    <property type="term" value="F:formylglycine-generating oxidase activity"/>
    <property type="evidence" value="ECO:0007669"/>
    <property type="project" value="TreeGrafter"/>
</dbReference>
<evidence type="ECO:0000313" key="2">
    <source>
        <dbReference type="EMBL" id="MBE9065283.1"/>
    </source>
</evidence>
<reference evidence="2" key="1">
    <citation type="submission" date="2020-10" db="EMBL/GenBank/DDBJ databases">
        <authorList>
            <person name="Castelo-Branco R."/>
            <person name="Eusebio N."/>
            <person name="Adriana R."/>
            <person name="Vieira A."/>
            <person name="Brugerolle De Fraissinette N."/>
            <person name="Rezende De Castro R."/>
            <person name="Schneider M.P."/>
            <person name="Vasconcelos V."/>
            <person name="Leao P.N."/>
        </authorList>
    </citation>
    <scope>NUCLEOTIDE SEQUENCE</scope>
    <source>
        <strain evidence="2">LEGE 11479</strain>
    </source>
</reference>
<protein>
    <submittedName>
        <fullName evidence="2">Formylglycine-generating enzyme family protein</fullName>
    </submittedName>
</protein>
<dbReference type="InterPro" id="IPR016187">
    <property type="entry name" value="CTDL_fold"/>
</dbReference>
<dbReference type="InterPro" id="IPR042095">
    <property type="entry name" value="SUMF_sf"/>
</dbReference>
<dbReference type="AlphaFoldDB" id="A0A928X1I2"/>
<comment type="caution">
    <text evidence="2">The sequence shown here is derived from an EMBL/GenBank/DDBJ whole genome shotgun (WGS) entry which is preliminary data.</text>
</comment>
<dbReference type="PANTHER" id="PTHR23150:SF19">
    <property type="entry name" value="FORMYLGLYCINE-GENERATING ENZYME"/>
    <property type="match status" value="1"/>
</dbReference>
<name>A0A928X1I2_LEPEC</name>
<dbReference type="Gene3D" id="3.90.1580.10">
    <property type="entry name" value="paralog of FGE (formylglycine-generating enzyme)"/>
    <property type="match status" value="1"/>
</dbReference>
<keyword evidence="3" id="KW-1185">Reference proteome</keyword>
<dbReference type="RefSeq" id="WP_193990098.1">
    <property type="nucleotide sequence ID" value="NZ_JADEXP010000004.1"/>
</dbReference>
<proteinExistence type="predicted"/>
<dbReference type="SUPFAM" id="SSF56436">
    <property type="entry name" value="C-type lectin-like"/>
    <property type="match status" value="1"/>
</dbReference>
<dbReference type="EMBL" id="JADEXP010000004">
    <property type="protein sequence ID" value="MBE9065283.1"/>
    <property type="molecule type" value="Genomic_DNA"/>
</dbReference>
<dbReference type="InterPro" id="IPR051043">
    <property type="entry name" value="Sulfatase_Mod_Factor_Kinase"/>
</dbReference>
<organism evidence="2 3">
    <name type="scientific">Leptolyngbya cf. ectocarpi LEGE 11479</name>
    <dbReference type="NCBI Taxonomy" id="1828722"/>
    <lineage>
        <taxon>Bacteria</taxon>
        <taxon>Bacillati</taxon>
        <taxon>Cyanobacteriota</taxon>
        <taxon>Cyanophyceae</taxon>
        <taxon>Leptolyngbyales</taxon>
        <taxon>Leptolyngbyaceae</taxon>
        <taxon>Leptolyngbya group</taxon>
        <taxon>Leptolyngbya</taxon>
    </lineage>
</organism>